<dbReference type="EMBL" id="PVZC01000008">
    <property type="protein sequence ID" value="PRX96015.1"/>
    <property type="molecule type" value="Genomic_DNA"/>
</dbReference>
<keyword evidence="13 15" id="KW-0030">Aminoacyl-tRNA synthetase</keyword>
<dbReference type="GO" id="GO:0005524">
    <property type="term" value="F:ATP binding"/>
    <property type="evidence" value="ECO:0007669"/>
    <property type="project" value="UniProtKB-UniRule"/>
</dbReference>
<comment type="subcellular location">
    <subcellularLocation>
        <location evidence="1 15">Cytoplasm</location>
    </subcellularLocation>
</comment>
<dbReference type="GO" id="GO:0006432">
    <property type="term" value="P:phenylalanyl-tRNA aminoacylation"/>
    <property type="evidence" value="ECO:0007669"/>
    <property type="project" value="UniProtKB-UniRule"/>
</dbReference>
<dbReference type="InterPro" id="IPR002547">
    <property type="entry name" value="tRNA-bd_dom"/>
</dbReference>
<evidence type="ECO:0000256" key="9">
    <source>
        <dbReference type="ARBA" id="ARBA00022840"/>
    </source>
</evidence>
<comment type="subunit">
    <text evidence="3 15">Tetramer of two alpha and two beta subunits.</text>
</comment>
<evidence type="ECO:0000256" key="16">
    <source>
        <dbReference type="PROSITE-ProRule" id="PRU00209"/>
    </source>
</evidence>
<gene>
    <name evidence="15" type="primary">pheT</name>
    <name evidence="20" type="ORF">CLV72_10819</name>
</gene>
<dbReference type="FunFam" id="3.30.70.380:FF:000001">
    <property type="entry name" value="Phenylalanine--tRNA ligase beta subunit"/>
    <property type="match status" value="1"/>
</dbReference>
<organism evidence="20 21">
    <name type="scientific">Allonocardiopsis opalescens</name>
    <dbReference type="NCBI Taxonomy" id="1144618"/>
    <lineage>
        <taxon>Bacteria</taxon>
        <taxon>Bacillati</taxon>
        <taxon>Actinomycetota</taxon>
        <taxon>Actinomycetes</taxon>
        <taxon>Streptosporangiales</taxon>
        <taxon>Allonocardiopsis</taxon>
    </lineage>
</organism>
<evidence type="ECO:0000259" key="19">
    <source>
        <dbReference type="PROSITE" id="PS51483"/>
    </source>
</evidence>
<dbReference type="SUPFAM" id="SSF54991">
    <property type="entry name" value="Anticodon-binding domain of PheRS"/>
    <property type="match status" value="1"/>
</dbReference>
<dbReference type="PANTHER" id="PTHR10947:SF0">
    <property type="entry name" value="PHENYLALANINE--TRNA LIGASE BETA SUBUNIT"/>
    <property type="match status" value="1"/>
</dbReference>
<dbReference type="PANTHER" id="PTHR10947">
    <property type="entry name" value="PHENYLALANYL-TRNA SYNTHETASE BETA CHAIN AND LEUCINE-RICH REPEAT-CONTAINING PROTEIN 47"/>
    <property type="match status" value="1"/>
</dbReference>
<dbReference type="InterPro" id="IPR005147">
    <property type="entry name" value="tRNA_synthase_B5-dom"/>
</dbReference>
<feature type="binding site" evidence="15">
    <location>
        <position position="483"/>
    </location>
    <ligand>
        <name>Mg(2+)</name>
        <dbReference type="ChEBI" id="CHEBI:18420"/>
        <note>shared with alpha subunit</note>
    </ligand>
</feature>
<evidence type="ECO:0000256" key="10">
    <source>
        <dbReference type="ARBA" id="ARBA00022842"/>
    </source>
</evidence>
<dbReference type="Proteomes" id="UP000237846">
    <property type="component" value="Unassembled WGS sequence"/>
</dbReference>
<dbReference type="Gene3D" id="3.30.70.380">
    <property type="entry name" value="Ferrodoxin-fold anticodon-binding domain"/>
    <property type="match status" value="1"/>
</dbReference>
<keyword evidence="21" id="KW-1185">Reference proteome</keyword>
<dbReference type="GO" id="GO:0000287">
    <property type="term" value="F:magnesium ion binding"/>
    <property type="evidence" value="ECO:0007669"/>
    <property type="project" value="UniProtKB-UniRule"/>
</dbReference>
<dbReference type="Pfam" id="PF01588">
    <property type="entry name" value="tRNA_bind"/>
    <property type="match status" value="1"/>
</dbReference>
<evidence type="ECO:0000313" key="20">
    <source>
        <dbReference type="EMBL" id="PRX96015.1"/>
    </source>
</evidence>
<keyword evidence="10 15" id="KW-0460">Magnesium</keyword>
<evidence type="ECO:0000256" key="3">
    <source>
        <dbReference type="ARBA" id="ARBA00011209"/>
    </source>
</evidence>
<feature type="domain" description="B5" evidence="19">
    <location>
        <begin position="409"/>
        <end position="499"/>
    </location>
</feature>
<protein>
    <recommendedName>
        <fullName evidence="15">Phenylalanine--tRNA ligase beta subunit</fullName>
        <ecNumber evidence="15">6.1.1.20</ecNumber>
    </recommendedName>
    <alternativeName>
        <fullName evidence="15">Phenylalanyl-tRNA synthetase beta subunit</fullName>
        <shortName evidence="15">PheRS</shortName>
    </alternativeName>
</protein>
<dbReference type="SUPFAM" id="SSF56037">
    <property type="entry name" value="PheT/TilS domain"/>
    <property type="match status" value="1"/>
</dbReference>
<dbReference type="Pfam" id="PF03483">
    <property type="entry name" value="B3_4"/>
    <property type="match status" value="1"/>
</dbReference>
<feature type="domain" description="FDX-ACB" evidence="18">
    <location>
        <begin position="754"/>
        <end position="847"/>
    </location>
</feature>
<dbReference type="PROSITE" id="PS51447">
    <property type="entry name" value="FDX_ACB"/>
    <property type="match status" value="1"/>
</dbReference>
<dbReference type="FunFam" id="3.30.930.10:FF:000130">
    <property type="entry name" value="Phenylalanine--tRNA ligase beta subunit"/>
    <property type="match status" value="1"/>
</dbReference>
<evidence type="ECO:0000256" key="15">
    <source>
        <dbReference type="HAMAP-Rule" id="MF_00283"/>
    </source>
</evidence>
<dbReference type="InterPro" id="IPR045864">
    <property type="entry name" value="aa-tRNA-synth_II/BPL/LPL"/>
</dbReference>
<dbReference type="Gene3D" id="3.30.56.10">
    <property type="match status" value="2"/>
</dbReference>
<evidence type="ECO:0000259" key="17">
    <source>
        <dbReference type="PROSITE" id="PS50886"/>
    </source>
</evidence>
<dbReference type="InterPro" id="IPR005121">
    <property type="entry name" value="Fdx_antiC-bd"/>
</dbReference>
<proteinExistence type="inferred from homology"/>
<dbReference type="NCBIfam" id="TIGR00472">
    <property type="entry name" value="pheT_bact"/>
    <property type="match status" value="1"/>
</dbReference>
<dbReference type="Gene3D" id="2.40.50.140">
    <property type="entry name" value="Nucleic acid-binding proteins"/>
    <property type="match status" value="1"/>
</dbReference>
<dbReference type="EC" id="6.1.1.20" evidence="15"/>
<feature type="binding site" evidence="15">
    <location>
        <position position="486"/>
    </location>
    <ligand>
        <name>Mg(2+)</name>
        <dbReference type="ChEBI" id="CHEBI:18420"/>
        <note>shared with alpha subunit</note>
    </ligand>
</feature>
<comment type="similarity">
    <text evidence="2 15">Belongs to the phenylalanyl-tRNA synthetase beta subunit family. Type 1 subfamily.</text>
</comment>
<dbReference type="GO" id="GO:0004826">
    <property type="term" value="F:phenylalanine-tRNA ligase activity"/>
    <property type="evidence" value="ECO:0007669"/>
    <property type="project" value="UniProtKB-UniRule"/>
</dbReference>
<dbReference type="Gene3D" id="3.30.930.10">
    <property type="entry name" value="Bira Bifunctional Protein, Domain 2"/>
    <property type="match status" value="1"/>
</dbReference>
<evidence type="ECO:0000256" key="14">
    <source>
        <dbReference type="ARBA" id="ARBA00049255"/>
    </source>
</evidence>
<keyword evidence="7 15" id="KW-0479">Metal-binding</keyword>
<dbReference type="SUPFAM" id="SSF55681">
    <property type="entry name" value="Class II aaRS and biotin synthetases"/>
    <property type="match status" value="1"/>
</dbReference>
<dbReference type="CDD" id="cd00769">
    <property type="entry name" value="PheRS_beta_core"/>
    <property type="match status" value="1"/>
</dbReference>
<keyword evidence="6 15" id="KW-0436">Ligase</keyword>
<dbReference type="InterPro" id="IPR020825">
    <property type="entry name" value="Phe-tRNA_synthase-like_B3/B4"/>
</dbReference>
<dbReference type="InterPro" id="IPR009061">
    <property type="entry name" value="DNA-bd_dom_put_sf"/>
</dbReference>
<evidence type="ECO:0000256" key="11">
    <source>
        <dbReference type="ARBA" id="ARBA00022884"/>
    </source>
</evidence>
<dbReference type="InterPro" id="IPR005146">
    <property type="entry name" value="B3/B4_tRNA-bd"/>
</dbReference>
<dbReference type="SMART" id="SM00873">
    <property type="entry name" value="B3_4"/>
    <property type="match status" value="1"/>
</dbReference>
<evidence type="ECO:0000256" key="8">
    <source>
        <dbReference type="ARBA" id="ARBA00022741"/>
    </source>
</evidence>
<evidence type="ECO:0000256" key="12">
    <source>
        <dbReference type="ARBA" id="ARBA00022917"/>
    </source>
</evidence>
<sequence length="849" mass="90776">MRVPLSWLREYVDLPAEVPARELAAKLVAAGLEVETVEESGAGLSGPLVVGEVLAFEVLEGFKKPIRYCRVDVGKANGSGEPQNIICGAANFEAGDRVVVALPGTVLPGGFAIGARKTYGKMSEGMICSVAELGMGEDHSGILVLPQGTPAQPGDDAVPLLGLDDHVLDIAVTPDRGYALSIRGVAREAATAYGLPFRDPAAIEAPDTAEGSWPAAVEGEGICHRYVLRGVTGFDPAAPTPVWMRRRLELAGMRSISLAVDITNYVMLELGQPLHAWDRTTLRGPLVVRLAREGERLETLDHVERRLDPDDILITDDSGPINIAGVMGGLTTEIGDTSTDILIEAAHFAETHIARTARRHRLNSEASRRFERGVDSALQLAAATRAVELLAELGGARIDPGVTHVRRERPAPAIELRLDHPGKVAGIDYPHGAVLEALRDIGATVRAGGRVLDLSEPYTVETGTDTVTVEPPTWRPDLTEPNDLAEEVIRLEGYESIPARAPQAPAGHGLTRAQRLRRRVGRALAADGYTEVLNFPFTAARAYDDLRLPDDDPRRRTLRLVNPFSDDTPLLRTTLLPGLLDALARNAGRGFPDAALYETGLVYLRGEGGFAPPPRLSVDRGPSPEELAELAASIPEQPRRVAVALSGQREPAGWWGPAQPAGWADAIEAARTVVREAGLELTAEAARHAPWHPGRCAALHLTAPDGERILIGHAGELHPRVVAAYGLPERTAAMEIDLDPVERLAQEPTAPGVSTFPAAYQDVALVVPAATPAQDVQDALRAGAGELLESLRLFDVYQGDQIGADRKSLAYALRFRAPDRTLTTDEITTARDAAVTAATERTGAVLRGA</sequence>
<keyword evidence="9 15" id="KW-0067">ATP-binding</keyword>
<accession>A0A2T0PWV5</accession>
<evidence type="ECO:0000259" key="18">
    <source>
        <dbReference type="PROSITE" id="PS51447"/>
    </source>
</evidence>
<dbReference type="AlphaFoldDB" id="A0A2T0PWV5"/>
<comment type="cofactor">
    <cofactor evidence="15">
        <name>Mg(2+)</name>
        <dbReference type="ChEBI" id="CHEBI:18420"/>
    </cofactor>
    <text evidence="15">Binds 2 magnesium ions per tetramer.</text>
</comment>
<dbReference type="CDD" id="cd02796">
    <property type="entry name" value="tRNA_bind_bactPheRS"/>
    <property type="match status" value="1"/>
</dbReference>
<dbReference type="GO" id="GO:0000049">
    <property type="term" value="F:tRNA binding"/>
    <property type="evidence" value="ECO:0007669"/>
    <property type="project" value="UniProtKB-UniRule"/>
</dbReference>
<comment type="catalytic activity">
    <reaction evidence="14 15">
        <text>tRNA(Phe) + L-phenylalanine + ATP = L-phenylalanyl-tRNA(Phe) + AMP + diphosphate + H(+)</text>
        <dbReference type="Rhea" id="RHEA:19413"/>
        <dbReference type="Rhea" id="RHEA-COMP:9668"/>
        <dbReference type="Rhea" id="RHEA-COMP:9699"/>
        <dbReference type="ChEBI" id="CHEBI:15378"/>
        <dbReference type="ChEBI" id="CHEBI:30616"/>
        <dbReference type="ChEBI" id="CHEBI:33019"/>
        <dbReference type="ChEBI" id="CHEBI:58095"/>
        <dbReference type="ChEBI" id="CHEBI:78442"/>
        <dbReference type="ChEBI" id="CHEBI:78531"/>
        <dbReference type="ChEBI" id="CHEBI:456215"/>
        <dbReference type="EC" id="6.1.1.20"/>
    </reaction>
</comment>
<evidence type="ECO:0000256" key="5">
    <source>
        <dbReference type="ARBA" id="ARBA00022555"/>
    </source>
</evidence>
<dbReference type="InterPro" id="IPR012340">
    <property type="entry name" value="NA-bd_OB-fold"/>
</dbReference>
<dbReference type="FunFam" id="2.40.50.140:FF:000045">
    <property type="entry name" value="Phenylalanine--tRNA ligase beta subunit"/>
    <property type="match status" value="1"/>
</dbReference>
<keyword evidence="5 16" id="KW-0820">tRNA-binding</keyword>
<evidence type="ECO:0000313" key="21">
    <source>
        <dbReference type="Proteomes" id="UP000237846"/>
    </source>
</evidence>
<feature type="binding site" evidence="15">
    <location>
        <position position="477"/>
    </location>
    <ligand>
        <name>Mg(2+)</name>
        <dbReference type="ChEBI" id="CHEBI:18420"/>
        <note>shared with alpha subunit</note>
    </ligand>
</feature>
<dbReference type="Pfam" id="PF03484">
    <property type="entry name" value="B5"/>
    <property type="match status" value="1"/>
</dbReference>
<name>A0A2T0PWV5_9ACTN</name>
<dbReference type="PROSITE" id="PS51483">
    <property type="entry name" value="B5"/>
    <property type="match status" value="1"/>
</dbReference>
<dbReference type="HAMAP" id="MF_00283">
    <property type="entry name" value="Phe_tRNA_synth_beta1"/>
    <property type="match status" value="1"/>
</dbReference>
<keyword evidence="8 15" id="KW-0547">Nucleotide-binding</keyword>
<keyword evidence="11 16" id="KW-0694">RNA-binding</keyword>
<dbReference type="SUPFAM" id="SSF46955">
    <property type="entry name" value="Putative DNA-binding domain"/>
    <property type="match status" value="1"/>
</dbReference>
<dbReference type="Pfam" id="PF03147">
    <property type="entry name" value="FDX-ACB"/>
    <property type="match status" value="1"/>
</dbReference>
<dbReference type="InterPro" id="IPR041616">
    <property type="entry name" value="PheRS_beta_core"/>
</dbReference>
<evidence type="ECO:0000256" key="4">
    <source>
        <dbReference type="ARBA" id="ARBA00022490"/>
    </source>
</evidence>
<dbReference type="Pfam" id="PF17759">
    <property type="entry name" value="tRNA_synthFbeta"/>
    <property type="match status" value="1"/>
</dbReference>
<dbReference type="InterPro" id="IPR045060">
    <property type="entry name" value="Phe-tRNA-ligase_IIc_bsu"/>
</dbReference>
<dbReference type="OrthoDB" id="9805455at2"/>
<evidence type="ECO:0000256" key="7">
    <source>
        <dbReference type="ARBA" id="ARBA00022723"/>
    </source>
</evidence>
<evidence type="ECO:0000256" key="2">
    <source>
        <dbReference type="ARBA" id="ARBA00008653"/>
    </source>
</evidence>
<dbReference type="Gene3D" id="3.50.40.10">
    <property type="entry name" value="Phenylalanyl-trna Synthetase, Chain B, domain 3"/>
    <property type="match status" value="1"/>
</dbReference>
<reference evidence="20 21" key="1">
    <citation type="submission" date="2018-03" db="EMBL/GenBank/DDBJ databases">
        <title>Genomic Encyclopedia of Archaeal and Bacterial Type Strains, Phase II (KMG-II): from individual species to whole genera.</title>
        <authorList>
            <person name="Goeker M."/>
        </authorList>
    </citation>
    <scope>NUCLEOTIDE SEQUENCE [LARGE SCALE GENOMIC DNA]</scope>
    <source>
        <strain evidence="20 21">DSM 45601</strain>
    </source>
</reference>
<feature type="binding site" evidence="15">
    <location>
        <position position="487"/>
    </location>
    <ligand>
        <name>Mg(2+)</name>
        <dbReference type="ChEBI" id="CHEBI:18420"/>
        <note>shared with alpha subunit</note>
    </ligand>
</feature>
<keyword evidence="12 15" id="KW-0648">Protein biosynthesis</keyword>
<evidence type="ECO:0000256" key="1">
    <source>
        <dbReference type="ARBA" id="ARBA00004496"/>
    </source>
</evidence>
<dbReference type="SMART" id="SM00874">
    <property type="entry name" value="B5"/>
    <property type="match status" value="1"/>
</dbReference>
<dbReference type="PROSITE" id="PS50886">
    <property type="entry name" value="TRBD"/>
    <property type="match status" value="1"/>
</dbReference>
<evidence type="ECO:0000256" key="13">
    <source>
        <dbReference type="ARBA" id="ARBA00023146"/>
    </source>
</evidence>
<dbReference type="GO" id="GO:0009328">
    <property type="term" value="C:phenylalanine-tRNA ligase complex"/>
    <property type="evidence" value="ECO:0007669"/>
    <property type="project" value="TreeGrafter"/>
</dbReference>
<dbReference type="InterPro" id="IPR033714">
    <property type="entry name" value="tRNA_bind_bactPheRS"/>
</dbReference>
<dbReference type="SUPFAM" id="SSF50249">
    <property type="entry name" value="Nucleic acid-binding proteins"/>
    <property type="match status" value="1"/>
</dbReference>
<dbReference type="RefSeq" id="WP_106250557.1">
    <property type="nucleotide sequence ID" value="NZ_PVZC01000008.1"/>
</dbReference>
<dbReference type="InterPro" id="IPR036690">
    <property type="entry name" value="Fdx_antiC-bd_sf"/>
</dbReference>
<dbReference type="SMART" id="SM00896">
    <property type="entry name" value="FDX-ACB"/>
    <property type="match status" value="1"/>
</dbReference>
<feature type="domain" description="TRNA-binding" evidence="17">
    <location>
        <begin position="42"/>
        <end position="158"/>
    </location>
</feature>
<comment type="caution">
    <text evidence="20">The sequence shown here is derived from an EMBL/GenBank/DDBJ whole genome shotgun (WGS) entry which is preliminary data.</text>
</comment>
<keyword evidence="4 15" id="KW-0963">Cytoplasm</keyword>
<evidence type="ECO:0000256" key="6">
    <source>
        <dbReference type="ARBA" id="ARBA00022598"/>
    </source>
</evidence>
<dbReference type="InterPro" id="IPR004532">
    <property type="entry name" value="Phe-tRNA-ligase_IIc_bsu_bact"/>
</dbReference>